<dbReference type="Gene3D" id="3.40.50.150">
    <property type="entry name" value="Vaccinia Virus protein VP39"/>
    <property type="match status" value="1"/>
</dbReference>
<reference evidence="8" key="1">
    <citation type="submission" date="2023-03" db="EMBL/GenBank/DDBJ databases">
        <authorList>
            <person name="Steffen K."/>
            <person name="Cardenas P."/>
        </authorList>
    </citation>
    <scope>NUCLEOTIDE SEQUENCE</scope>
</reference>
<feature type="non-terminal residue" evidence="8">
    <location>
        <position position="95"/>
    </location>
</feature>
<dbReference type="SUPFAM" id="SSF53335">
    <property type="entry name" value="S-adenosyl-L-methionine-dependent methyltransferases"/>
    <property type="match status" value="1"/>
</dbReference>
<name>A0AA35VRM2_GEOBA</name>
<evidence type="ECO:0000256" key="6">
    <source>
        <dbReference type="ARBA" id="ARBA00049075"/>
    </source>
</evidence>
<dbReference type="Pfam" id="PF09445">
    <property type="entry name" value="Methyltransf_15"/>
    <property type="match status" value="1"/>
</dbReference>
<evidence type="ECO:0000313" key="8">
    <source>
        <dbReference type="EMBL" id="CAI7989242.1"/>
    </source>
</evidence>
<dbReference type="GO" id="GO:0071164">
    <property type="term" value="F:RNA cap trimethylguanosine synthase activity"/>
    <property type="evidence" value="ECO:0007669"/>
    <property type="project" value="TreeGrafter"/>
</dbReference>
<dbReference type="Proteomes" id="UP001174909">
    <property type="component" value="Unassembled WGS sequence"/>
</dbReference>
<dbReference type="EMBL" id="CASHTH010000029">
    <property type="protein sequence ID" value="CAI7989242.1"/>
    <property type="molecule type" value="Genomic_DNA"/>
</dbReference>
<comment type="catalytic activity">
    <reaction evidence="6">
        <text>a 5'-end (N(7)-methyl 5'-triphosphoguanosine)-ribonucleoside in snRNA + S-adenosyl-L-methionine = a 5'-end (N(2),N(7)-dimethyl 5'-triphosphoguanosine)-ribonucleoside in snRNA + S-adenosyl-L-homocysteine + H(+)</text>
        <dbReference type="Rhea" id="RHEA:78471"/>
        <dbReference type="Rhea" id="RHEA-COMP:19085"/>
        <dbReference type="Rhea" id="RHEA-COMP:19087"/>
        <dbReference type="ChEBI" id="CHEBI:15378"/>
        <dbReference type="ChEBI" id="CHEBI:57856"/>
        <dbReference type="ChEBI" id="CHEBI:59789"/>
        <dbReference type="ChEBI" id="CHEBI:156461"/>
        <dbReference type="ChEBI" id="CHEBI:172880"/>
    </reaction>
    <physiologicalReaction direction="left-to-right" evidence="6">
        <dbReference type="Rhea" id="RHEA:78472"/>
    </physiologicalReaction>
</comment>
<dbReference type="CDD" id="cd02440">
    <property type="entry name" value="AdoMet_MTases"/>
    <property type="match status" value="1"/>
</dbReference>
<gene>
    <name evidence="8" type="ORF">GBAR_LOCUS171</name>
</gene>
<organism evidence="8 9">
    <name type="scientific">Geodia barretti</name>
    <name type="common">Barrett's horny sponge</name>
    <dbReference type="NCBI Taxonomy" id="519541"/>
    <lineage>
        <taxon>Eukaryota</taxon>
        <taxon>Metazoa</taxon>
        <taxon>Porifera</taxon>
        <taxon>Demospongiae</taxon>
        <taxon>Heteroscleromorpha</taxon>
        <taxon>Tetractinellida</taxon>
        <taxon>Astrophorina</taxon>
        <taxon>Geodiidae</taxon>
        <taxon>Geodia</taxon>
    </lineage>
</organism>
<evidence type="ECO:0000256" key="7">
    <source>
        <dbReference type="ARBA" id="ARBA00049790"/>
    </source>
</evidence>
<comment type="caution">
    <text evidence="8">The sequence shown here is derived from an EMBL/GenBank/DDBJ whole genome shotgun (WGS) entry which is preliminary data.</text>
</comment>
<evidence type="ECO:0000256" key="5">
    <source>
        <dbReference type="ARBA" id="ARBA00048763"/>
    </source>
</evidence>
<sequence length="95" mass="10412">FTCERVIAIDIDPVKIACARRNAELYGVADRIEFLVGDYLVLVPHLKAVDVVFLSPPWGGPAYSSSSVFDLHSMSPLNGYPPLSSLSFLPLTHTH</sequence>
<evidence type="ECO:0000256" key="4">
    <source>
        <dbReference type="ARBA" id="ARBA00048740"/>
    </source>
</evidence>
<proteinExistence type="inferred from homology"/>
<evidence type="ECO:0000256" key="1">
    <source>
        <dbReference type="ARBA" id="ARBA00018517"/>
    </source>
</evidence>
<dbReference type="PANTHER" id="PTHR14741">
    <property type="entry name" value="S-ADENOSYLMETHIONINE-DEPENDENT METHYLTRANSFERASE RELATED"/>
    <property type="match status" value="1"/>
</dbReference>
<evidence type="ECO:0000313" key="9">
    <source>
        <dbReference type="Proteomes" id="UP001174909"/>
    </source>
</evidence>
<dbReference type="InterPro" id="IPR019012">
    <property type="entry name" value="RNA_cap_Gua-N2-MeTrfase"/>
</dbReference>
<dbReference type="AlphaFoldDB" id="A0AA35VRM2"/>
<dbReference type="GO" id="GO:0005634">
    <property type="term" value="C:nucleus"/>
    <property type="evidence" value="ECO:0007669"/>
    <property type="project" value="TreeGrafter"/>
</dbReference>
<dbReference type="InterPro" id="IPR029063">
    <property type="entry name" value="SAM-dependent_MTases_sf"/>
</dbReference>
<accession>A0AA35VRM2</accession>
<comment type="catalytic activity">
    <reaction evidence="3">
        <text>a 5'-end (N(2),N(7)-dimethyl 5'-triphosphoguanosine)-ribonucleoside in snoRNA + S-adenosyl-L-methionine = a 5'-end (N(2),N(2),N(7)-trimethyl 5'-triphosphoguanosine)-ribonucleoside in snoRNA + S-adenosyl-L-homocysteine + H(+)</text>
        <dbReference type="Rhea" id="RHEA:78507"/>
        <dbReference type="Rhea" id="RHEA-COMP:19088"/>
        <dbReference type="Rhea" id="RHEA-COMP:19090"/>
        <dbReference type="ChEBI" id="CHEBI:15378"/>
        <dbReference type="ChEBI" id="CHEBI:57856"/>
        <dbReference type="ChEBI" id="CHEBI:59789"/>
        <dbReference type="ChEBI" id="CHEBI:167623"/>
        <dbReference type="ChEBI" id="CHEBI:172880"/>
    </reaction>
    <physiologicalReaction direction="left-to-right" evidence="3">
        <dbReference type="Rhea" id="RHEA:78508"/>
    </physiologicalReaction>
</comment>
<keyword evidence="9" id="KW-1185">Reference proteome</keyword>
<comment type="catalytic activity">
    <reaction evidence="5">
        <text>a 5'-end (N(2),N(7)-dimethyl 5'-triphosphoguanosine)-ribonucleoside in snRNA + S-adenosyl-L-methionine = a 5'-end (N(2),N(2),N(7)-trimethyl 5'-triphosphoguanosine)-ribonucleoside in snRNA + S-adenosyl-L-homocysteine + H(+)</text>
        <dbReference type="Rhea" id="RHEA:78479"/>
        <dbReference type="Rhea" id="RHEA-COMP:19087"/>
        <dbReference type="Rhea" id="RHEA-COMP:19089"/>
        <dbReference type="ChEBI" id="CHEBI:15378"/>
        <dbReference type="ChEBI" id="CHEBI:57856"/>
        <dbReference type="ChEBI" id="CHEBI:59789"/>
        <dbReference type="ChEBI" id="CHEBI:167623"/>
        <dbReference type="ChEBI" id="CHEBI:172880"/>
    </reaction>
    <physiologicalReaction direction="left-to-right" evidence="5">
        <dbReference type="Rhea" id="RHEA:78480"/>
    </physiologicalReaction>
</comment>
<protein>
    <recommendedName>
        <fullName evidence="1">Trimethylguanosine synthase</fullName>
    </recommendedName>
    <alternativeName>
        <fullName evidence="7">Cap-specific guanine-N(2) methyltransferase</fullName>
    </alternativeName>
</protein>
<comment type="similarity">
    <text evidence="2">Belongs to the methyltransferase superfamily. Trimethylguanosine synthase family.</text>
</comment>
<evidence type="ECO:0000256" key="3">
    <source>
        <dbReference type="ARBA" id="ARBA00047418"/>
    </source>
</evidence>
<evidence type="ECO:0000256" key="2">
    <source>
        <dbReference type="ARBA" id="ARBA00025783"/>
    </source>
</evidence>
<comment type="catalytic activity">
    <reaction evidence="4">
        <text>a 5'-end (N(7)-methyl 5'-triphosphoguanosine)-ribonucleoside in snoRNA + S-adenosyl-L-methionine = a 5'-end (N(2),N(7)-dimethyl 5'-triphosphoguanosine)-ribonucleoside in snoRNA + S-adenosyl-L-homocysteine + H(+)</text>
        <dbReference type="Rhea" id="RHEA:78475"/>
        <dbReference type="Rhea" id="RHEA-COMP:19086"/>
        <dbReference type="Rhea" id="RHEA-COMP:19088"/>
        <dbReference type="ChEBI" id="CHEBI:15378"/>
        <dbReference type="ChEBI" id="CHEBI:57856"/>
        <dbReference type="ChEBI" id="CHEBI:59789"/>
        <dbReference type="ChEBI" id="CHEBI:156461"/>
        <dbReference type="ChEBI" id="CHEBI:172880"/>
    </reaction>
    <physiologicalReaction direction="left-to-right" evidence="4">
        <dbReference type="Rhea" id="RHEA:78476"/>
    </physiologicalReaction>
</comment>
<dbReference type="PANTHER" id="PTHR14741:SF32">
    <property type="entry name" value="TRIMETHYLGUANOSINE SYNTHASE"/>
    <property type="match status" value="1"/>
</dbReference>